<comment type="caution">
    <text evidence="1">The sequence shown here is derived from an EMBL/GenBank/DDBJ whole genome shotgun (WGS) entry which is preliminary data.</text>
</comment>
<gene>
    <name evidence="1" type="ORF">PM001_LOCUS12216</name>
</gene>
<evidence type="ECO:0000313" key="1">
    <source>
        <dbReference type="EMBL" id="CAK7927066.1"/>
    </source>
</evidence>
<name>A0AAV1TXB6_9STRA</name>
<dbReference type="AlphaFoldDB" id="A0AAV1TXB6"/>
<protein>
    <submittedName>
        <fullName evidence="1">Uncharacterized protein</fullName>
    </submittedName>
</protein>
<dbReference type="Proteomes" id="UP001162060">
    <property type="component" value="Unassembled WGS sequence"/>
</dbReference>
<organism evidence="1 2">
    <name type="scientific">Peronospora matthiolae</name>
    <dbReference type="NCBI Taxonomy" id="2874970"/>
    <lineage>
        <taxon>Eukaryota</taxon>
        <taxon>Sar</taxon>
        <taxon>Stramenopiles</taxon>
        <taxon>Oomycota</taxon>
        <taxon>Peronosporomycetes</taxon>
        <taxon>Peronosporales</taxon>
        <taxon>Peronosporaceae</taxon>
        <taxon>Peronospora</taxon>
    </lineage>
</organism>
<proteinExistence type="predicted"/>
<dbReference type="EMBL" id="CAKLBY020000106">
    <property type="protein sequence ID" value="CAK7927066.1"/>
    <property type="molecule type" value="Genomic_DNA"/>
</dbReference>
<evidence type="ECO:0000313" key="2">
    <source>
        <dbReference type="Proteomes" id="UP001162060"/>
    </source>
</evidence>
<sequence>MREILRSGKHYVIEWWVRDGGSAYDVVKLLKLGDYNIERTLSARLEVLEDFIKALKEKESAVVDLHSVVSWGFEGQDMFADFLGKKSL</sequence>
<reference evidence="1" key="1">
    <citation type="submission" date="2024-01" db="EMBL/GenBank/DDBJ databases">
        <authorList>
            <person name="Webb A."/>
        </authorList>
    </citation>
    <scope>NUCLEOTIDE SEQUENCE</scope>
    <source>
        <strain evidence="1">Pm1</strain>
    </source>
</reference>
<accession>A0AAV1TXB6</accession>